<keyword evidence="4" id="KW-1185">Reference proteome</keyword>
<keyword evidence="2" id="KW-0812">Transmembrane</keyword>
<feature type="region of interest" description="Disordered" evidence="1">
    <location>
        <begin position="73"/>
        <end position="172"/>
    </location>
</feature>
<feature type="compositionally biased region" description="Polar residues" evidence="1">
    <location>
        <begin position="147"/>
        <end position="167"/>
    </location>
</feature>
<keyword evidence="2" id="KW-0472">Membrane</keyword>
<accession>A0AAN8EKM9</accession>
<evidence type="ECO:0000313" key="4">
    <source>
        <dbReference type="Proteomes" id="UP001316803"/>
    </source>
</evidence>
<dbReference type="EMBL" id="JAKLMC020000011">
    <property type="protein sequence ID" value="KAK5953588.1"/>
    <property type="molecule type" value="Genomic_DNA"/>
</dbReference>
<evidence type="ECO:0000313" key="3">
    <source>
        <dbReference type="EMBL" id="KAK5953588.1"/>
    </source>
</evidence>
<name>A0AAN8EKM9_9EURO</name>
<sequence>MVTEAECRNGNILKTPFCSLLNTILFILVVTFVAVAVGFIAWHIYLDFQAQSSRRRITDEYYRSVEEDEYSRLLQDPRFAGPPSRDRSGTDDSSSPPPDVARTGGRWNHVRRMMGLPPPTPPPPTSSLSDSTSPSSSDAVYMGGTAGQRSQPRGGRINNTSYGSTQARSRRAEIDRRLDLGGPVVVIGDTQEGTIAQRRRSSSRTGIFDIEIDK</sequence>
<reference evidence="3 4" key="1">
    <citation type="submission" date="2022-12" db="EMBL/GenBank/DDBJ databases">
        <title>Genomic features and morphological characterization of a novel Knufia sp. strain isolated from spacecraft assembly facility.</title>
        <authorList>
            <person name="Teixeira M."/>
            <person name="Chander A.M."/>
            <person name="Stajich J.E."/>
            <person name="Venkateswaran K."/>
        </authorList>
    </citation>
    <scope>NUCLEOTIDE SEQUENCE [LARGE SCALE GENOMIC DNA]</scope>
    <source>
        <strain evidence="3 4">FJI-L2-BK-P2</strain>
    </source>
</reference>
<comment type="caution">
    <text evidence="3">The sequence shown here is derived from an EMBL/GenBank/DDBJ whole genome shotgun (WGS) entry which is preliminary data.</text>
</comment>
<proteinExistence type="predicted"/>
<organism evidence="3 4">
    <name type="scientific">Knufia fluminis</name>
    <dbReference type="NCBI Taxonomy" id="191047"/>
    <lineage>
        <taxon>Eukaryota</taxon>
        <taxon>Fungi</taxon>
        <taxon>Dikarya</taxon>
        <taxon>Ascomycota</taxon>
        <taxon>Pezizomycotina</taxon>
        <taxon>Eurotiomycetes</taxon>
        <taxon>Chaetothyriomycetidae</taxon>
        <taxon>Chaetothyriales</taxon>
        <taxon>Trichomeriaceae</taxon>
        <taxon>Knufia</taxon>
    </lineage>
</organism>
<dbReference type="AlphaFoldDB" id="A0AAN8EKM9"/>
<dbReference type="Proteomes" id="UP001316803">
    <property type="component" value="Unassembled WGS sequence"/>
</dbReference>
<feature type="transmembrane region" description="Helical" evidence="2">
    <location>
        <begin position="20"/>
        <end position="46"/>
    </location>
</feature>
<feature type="compositionally biased region" description="Low complexity" evidence="1">
    <location>
        <begin position="126"/>
        <end position="138"/>
    </location>
</feature>
<evidence type="ECO:0000256" key="2">
    <source>
        <dbReference type="SAM" id="Phobius"/>
    </source>
</evidence>
<gene>
    <name evidence="3" type="ORF">OHC33_005532</name>
</gene>
<protein>
    <submittedName>
        <fullName evidence="3">Uncharacterized protein</fullName>
    </submittedName>
</protein>
<feature type="compositionally biased region" description="Pro residues" evidence="1">
    <location>
        <begin position="116"/>
        <end position="125"/>
    </location>
</feature>
<keyword evidence="2" id="KW-1133">Transmembrane helix</keyword>
<evidence type="ECO:0000256" key="1">
    <source>
        <dbReference type="SAM" id="MobiDB-lite"/>
    </source>
</evidence>